<keyword evidence="1 3" id="KW-0547">Nucleotide-binding</keyword>
<dbReference type="PROSITE" id="PS00107">
    <property type="entry name" value="PROTEIN_KINASE_ATP"/>
    <property type="match status" value="1"/>
</dbReference>
<evidence type="ECO:0000256" key="3">
    <source>
        <dbReference type="PROSITE-ProRule" id="PRU10141"/>
    </source>
</evidence>
<sequence>MNKLDEQENLKNDQEKITIKYYKNCEKYSDQNDIEQEKTYENINCKNPQRNYELNQIEQLQNGEKIKYNKQFVLNQQNLKLSSLLKDISGVFNQFEEDYQQYRNFSQIIEQFLQKENYLFHNYSTKYKKNKGQTQSVFTLYNGFKQEENSVAEGGFSEIYKVQMTIIQDNKQEVKKKFAVKKERYKSGRASHEKKILEMLEGKIQPNIAKFYWTKFPQCADDLIMEYYPNKSLDHFKVNFSITLSLTSKLYILWQIVQGIKFLKDNSISHLDLKPANILIGKQLNAKISDFGESYHPKVCGRDFNPGRTVPYVPPEILQKQQNLQLYHDRIDVFSFGVIMSEVLFDEYPLKPYKARKVLETVGVYKKIGELGEKKINNYTFLDTIGQGSFAKVKLAIKQKKYYAIKIMKKSYLEQQKFYYRNLKGEMQVNNSYQNVKREIAIMKKMQHPNLVNLYEVINNPENGKIYLVMDYIDIGQIIDHKQDNQFTPNQKLKKNLQYGYFSELFLRKVFRDCILGLSYCKQIYCEEWKKQMEQKSQQRNIENLSDYRQKDTSSELNDFQNNFIESLDDNGQNFKYNTIKTFKKSKYNKYKNHLIESESSESDFSQNSKNEDYPDDLKINNKIIKYQIQYKENNIMNTVQKYDTKQ</sequence>
<proteinExistence type="predicted"/>
<dbReference type="PANTHER" id="PTHR24346">
    <property type="entry name" value="MAP/MICROTUBULE AFFINITY-REGULATING KINASE"/>
    <property type="match status" value="1"/>
</dbReference>
<dbReference type="PROSITE" id="PS50011">
    <property type="entry name" value="PROTEIN_KINASE_DOM"/>
    <property type="match status" value="1"/>
</dbReference>
<dbReference type="SUPFAM" id="SSF56112">
    <property type="entry name" value="Protein kinase-like (PK-like)"/>
    <property type="match status" value="2"/>
</dbReference>
<dbReference type="GO" id="GO:0005524">
    <property type="term" value="F:ATP binding"/>
    <property type="evidence" value="ECO:0007669"/>
    <property type="project" value="UniProtKB-UniRule"/>
</dbReference>
<evidence type="ECO:0000313" key="5">
    <source>
        <dbReference type="EMBL" id="KRX08636.1"/>
    </source>
</evidence>
<organism evidence="5 6">
    <name type="scientific">Pseudocohnilembus persalinus</name>
    <name type="common">Ciliate</name>
    <dbReference type="NCBI Taxonomy" id="266149"/>
    <lineage>
        <taxon>Eukaryota</taxon>
        <taxon>Sar</taxon>
        <taxon>Alveolata</taxon>
        <taxon>Ciliophora</taxon>
        <taxon>Intramacronucleata</taxon>
        <taxon>Oligohymenophorea</taxon>
        <taxon>Scuticociliatia</taxon>
        <taxon>Philasterida</taxon>
        <taxon>Pseudocohnilembidae</taxon>
        <taxon>Pseudocohnilembus</taxon>
    </lineage>
</organism>
<dbReference type="GO" id="GO:0005737">
    <property type="term" value="C:cytoplasm"/>
    <property type="evidence" value="ECO:0007669"/>
    <property type="project" value="TreeGrafter"/>
</dbReference>
<evidence type="ECO:0000256" key="1">
    <source>
        <dbReference type="ARBA" id="ARBA00022741"/>
    </source>
</evidence>
<dbReference type="PANTHER" id="PTHR24346:SF77">
    <property type="entry name" value="SERINE THREONINE PROTEIN KINASE"/>
    <property type="match status" value="1"/>
</dbReference>
<dbReference type="Gene3D" id="1.10.510.10">
    <property type="entry name" value="Transferase(Phosphotransferase) domain 1"/>
    <property type="match status" value="1"/>
</dbReference>
<gene>
    <name evidence="5" type="ORF">PPERSA_03507</name>
</gene>
<dbReference type="SMART" id="SM00220">
    <property type="entry name" value="S_TKc"/>
    <property type="match status" value="1"/>
</dbReference>
<dbReference type="GO" id="GO:0004674">
    <property type="term" value="F:protein serine/threonine kinase activity"/>
    <property type="evidence" value="ECO:0007669"/>
    <property type="project" value="TreeGrafter"/>
</dbReference>
<keyword evidence="5" id="KW-0418">Kinase</keyword>
<dbReference type="InterPro" id="IPR017441">
    <property type="entry name" value="Protein_kinase_ATP_BS"/>
</dbReference>
<comment type="caution">
    <text evidence="5">The sequence shown here is derived from an EMBL/GenBank/DDBJ whole genome shotgun (WGS) entry which is preliminary data.</text>
</comment>
<evidence type="ECO:0000259" key="4">
    <source>
        <dbReference type="PROSITE" id="PS50011"/>
    </source>
</evidence>
<keyword evidence="2 3" id="KW-0067">ATP-binding</keyword>
<dbReference type="InterPro" id="IPR000719">
    <property type="entry name" value="Prot_kinase_dom"/>
</dbReference>
<dbReference type="InParanoid" id="A0A0V0R2A2"/>
<dbReference type="InterPro" id="IPR011009">
    <property type="entry name" value="Kinase-like_dom_sf"/>
</dbReference>
<dbReference type="Proteomes" id="UP000054937">
    <property type="component" value="Unassembled WGS sequence"/>
</dbReference>
<feature type="domain" description="Protein kinase" evidence="4">
    <location>
        <begin position="145"/>
        <end position="468"/>
    </location>
</feature>
<dbReference type="AlphaFoldDB" id="A0A0V0R2A2"/>
<dbReference type="EMBL" id="LDAU01000060">
    <property type="protein sequence ID" value="KRX08636.1"/>
    <property type="molecule type" value="Genomic_DNA"/>
</dbReference>
<protein>
    <submittedName>
        <fullName evidence="5">Protein kinase-like domain</fullName>
    </submittedName>
</protein>
<dbReference type="PROSITE" id="PS00108">
    <property type="entry name" value="PROTEIN_KINASE_ST"/>
    <property type="match status" value="1"/>
</dbReference>
<keyword evidence="5" id="KW-0808">Transferase</keyword>
<dbReference type="GO" id="GO:0035556">
    <property type="term" value="P:intracellular signal transduction"/>
    <property type="evidence" value="ECO:0007669"/>
    <property type="project" value="TreeGrafter"/>
</dbReference>
<feature type="binding site" evidence="3">
    <location>
        <position position="406"/>
    </location>
    <ligand>
        <name>ATP</name>
        <dbReference type="ChEBI" id="CHEBI:30616"/>
    </ligand>
</feature>
<dbReference type="Pfam" id="PF00069">
    <property type="entry name" value="Pkinase"/>
    <property type="match status" value="2"/>
</dbReference>
<dbReference type="CDD" id="cd00180">
    <property type="entry name" value="PKc"/>
    <property type="match status" value="1"/>
</dbReference>
<reference evidence="5 6" key="1">
    <citation type="journal article" date="2015" name="Sci. Rep.">
        <title>Genome of the facultative scuticociliatosis pathogen Pseudocohnilembus persalinus provides insight into its virulence through horizontal gene transfer.</title>
        <authorList>
            <person name="Xiong J."/>
            <person name="Wang G."/>
            <person name="Cheng J."/>
            <person name="Tian M."/>
            <person name="Pan X."/>
            <person name="Warren A."/>
            <person name="Jiang C."/>
            <person name="Yuan D."/>
            <person name="Miao W."/>
        </authorList>
    </citation>
    <scope>NUCLEOTIDE SEQUENCE [LARGE SCALE GENOMIC DNA]</scope>
    <source>
        <strain evidence="5">36N120E</strain>
    </source>
</reference>
<evidence type="ECO:0000256" key="2">
    <source>
        <dbReference type="ARBA" id="ARBA00022840"/>
    </source>
</evidence>
<dbReference type="Gene3D" id="3.30.200.20">
    <property type="entry name" value="Phosphorylase Kinase, domain 1"/>
    <property type="match status" value="1"/>
</dbReference>
<name>A0A0V0R2A2_PSEPJ</name>
<evidence type="ECO:0000313" key="6">
    <source>
        <dbReference type="Proteomes" id="UP000054937"/>
    </source>
</evidence>
<dbReference type="OrthoDB" id="4062651at2759"/>
<keyword evidence="6" id="KW-1185">Reference proteome</keyword>
<dbReference type="InterPro" id="IPR008271">
    <property type="entry name" value="Ser/Thr_kinase_AS"/>
</dbReference>
<accession>A0A0V0R2A2</accession>